<dbReference type="AlphaFoldDB" id="A0A5S4ZP94"/>
<comment type="catalytic activity">
    <reaction evidence="6">
        <text>arsenic triglutathione + [thioredoxin]-dithiol + S-adenosyl-L-methionine + 2 H2O = methylarsonous acid + [thioredoxin]-disulfide + 3 glutathione + S-adenosyl-L-homocysteine + H(+)</text>
        <dbReference type="Rhea" id="RHEA:69460"/>
        <dbReference type="Rhea" id="RHEA-COMP:10698"/>
        <dbReference type="Rhea" id="RHEA-COMP:10700"/>
        <dbReference type="ChEBI" id="CHEBI:15377"/>
        <dbReference type="ChEBI" id="CHEBI:15378"/>
        <dbReference type="ChEBI" id="CHEBI:17826"/>
        <dbReference type="ChEBI" id="CHEBI:29950"/>
        <dbReference type="ChEBI" id="CHEBI:50058"/>
        <dbReference type="ChEBI" id="CHEBI:57856"/>
        <dbReference type="ChEBI" id="CHEBI:57925"/>
        <dbReference type="ChEBI" id="CHEBI:59789"/>
        <dbReference type="ChEBI" id="CHEBI:183640"/>
        <dbReference type="EC" id="2.1.1.137"/>
    </reaction>
</comment>
<dbReference type="Proteomes" id="UP000323166">
    <property type="component" value="Unassembled WGS sequence"/>
</dbReference>
<dbReference type="Gene3D" id="3.40.50.150">
    <property type="entry name" value="Vaccinia Virus protein VP39"/>
    <property type="match status" value="1"/>
</dbReference>
<keyword evidence="2" id="KW-0949">S-adenosyl-L-methionine</keyword>
<dbReference type="PROSITE" id="PS51257">
    <property type="entry name" value="PROKAR_LIPOPROTEIN"/>
    <property type="match status" value="1"/>
</dbReference>
<evidence type="ECO:0000256" key="2">
    <source>
        <dbReference type="ARBA" id="ARBA00022691"/>
    </source>
</evidence>
<dbReference type="InterPro" id="IPR029063">
    <property type="entry name" value="SAM-dependent_MTases_sf"/>
</dbReference>
<dbReference type="RefSeq" id="WP_166512381.1">
    <property type="nucleotide sequence ID" value="NZ_VNHM01000015.1"/>
</dbReference>
<evidence type="ECO:0000256" key="5">
    <source>
        <dbReference type="ARBA" id="ARBA00034545"/>
    </source>
</evidence>
<evidence type="ECO:0000313" key="11">
    <source>
        <dbReference type="Proteomes" id="UP000323166"/>
    </source>
</evidence>
<dbReference type="NCBIfam" id="NF008823">
    <property type="entry name" value="PRK11873.1"/>
    <property type="match status" value="1"/>
</dbReference>
<dbReference type="EC" id="2.1.1.137" evidence="4"/>
<dbReference type="CDD" id="cd02440">
    <property type="entry name" value="AdoMet_MTases"/>
    <property type="match status" value="1"/>
</dbReference>
<dbReference type="EMBL" id="VNHM01000015">
    <property type="protein sequence ID" value="TYO94430.1"/>
    <property type="molecule type" value="Genomic_DNA"/>
</dbReference>
<name>A0A5S4ZP94_9FIRM</name>
<proteinExistence type="inferred from homology"/>
<dbReference type="GO" id="GO:0030791">
    <property type="term" value="F:arsenite methyltransferase activity"/>
    <property type="evidence" value="ECO:0007669"/>
    <property type="project" value="UniProtKB-EC"/>
</dbReference>
<keyword evidence="11" id="KW-1185">Reference proteome</keyword>
<evidence type="ECO:0000256" key="3">
    <source>
        <dbReference type="ARBA" id="ARBA00034487"/>
    </source>
</evidence>
<dbReference type="Pfam" id="PF13847">
    <property type="entry name" value="Methyltransf_31"/>
    <property type="match status" value="1"/>
</dbReference>
<dbReference type="InterPro" id="IPR026669">
    <property type="entry name" value="Arsenite_MeTrfase-like"/>
</dbReference>
<comment type="catalytic activity">
    <reaction evidence="8">
        <text>arsenic triglutathione + 3 [thioredoxin]-dithiol + 3 S-adenosyl-L-methionine = trimethylarsine + 3 [thioredoxin]-disulfide + 3 glutathione + 3 S-adenosyl-L-homocysteine + 3 H(+)</text>
        <dbReference type="Rhea" id="RHEA:69432"/>
        <dbReference type="Rhea" id="RHEA-COMP:10698"/>
        <dbReference type="Rhea" id="RHEA-COMP:10700"/>
        <dbReference type="ChEBI" id="CHEBI:15378"/>
        <dbReference type="ChEBI" id="CHEBI:27130"/>
        <dbReference type="ChEBI" id="CHEBI:29950"/>
        <dbReference type="ChEBI" id="CHEBI:50058"/>
        <dbReference type="ChEBI" id="CHEBI:57856"/>
        <dbReference type="ChEBI" id="CHEBI:57925"/>
        <dbReference type="ChEBI" id="CHEBI:59789"/>
        <dbReference type="ChEBI" id="CHEBI:183640"/>
        <dbReference type="EC" id="2.1.1.137"/>
    </reaction>
</comment>
<evidence type="ECO:0000256" key="1">
    <source>
        <dbReference type="ARBA" id="ARBA00022679"/>
    </source>
</evidence>
<dbReference type="InterPro" id="IPR025714">
    <property type="entry name" value="Methyltranfer_dom"/>
</dbReference>
<sequence length="262" mass="27993">MHDKEKIREYIRKNYAGVATKGSQGGCCGGGCSCSGTPADIIDKSIKIGYTRDDLASVPLEANMGLGCGNPIAVAALKEGETVLDLGCGGGFDCFLARKRVGETGYVIGVDMTPDMIKLARKNAAESGYANVDFRLGEIEHLPVADASVDVVISNCVINLSVDKEQVYKEIYRVLKPGGRVSISDVVATAPLPQDIKQDLALIAGCIGGAEYVEDIRAMLRNAGFKDIKMTPKDNSKEIVRSWAPGKQVEEFVASFIIEAIK</sequence>
<evidence type="ECO:0000256" key="8">
    <source>
        <dbReference type="ARBA" id="ARBA00048428"/>
    </source>
</evidence>
<gene>
    <name evidence="10" type="ORF">LX24_02414</name>
</gene>
<reference evidence="10 11" key="1">
    <citation type="submission" date="2019-07" db="EMBL/GenBank/DDBJ databases">
        <title>Genomic Encyclopedia of Type Strains, Phase I: the one thousand microbial genomes (KMG-I) project.</title>
        <authorList>
            <person name="Kyrpides N."/>
        </authorList>
    </citation>
    <scope>NUCLEOTIDE SEQUENCE [LARGE SCALE GENOMIC DNA]</scope>
    <source>
        <strain evidence="10 11">DSM 6562</strain>
    </source>
</reference>
<evidence type="ECO:0000256" key="6">
    <source>
        <dbReference type="ARBA" id="ARBA00047941"/>
    </source>
</evidence>
<keyword evidence="10" id="KW-0830">Ubiquinone</keyword>
<keyword evidence="10" id="KW-0489">Methyltransferase</keyword>
<dbReference type="PANTHER" id="PTHR43675:SF8">
    <property type="entry name" value="ARSENITE METHYLTRANSFERASE"/>
    <property type="match status" value="1"/>
</dbReference>
<dbReference type="GO" id="GO:0032259">
    <property type="term" value="P:methylation"/>
    <property type="evidence" value="ECO:0007669"/>
    <property type="project" value="UniProtKB-KW"/>
</dbReference>
<comment type="similarity">
    <text evidence="3">Belongs to the methyltransferase superfamily. Arsenite methyltransferase family.</text>
</comment>
<comment type="caution">
    <text evidence="10">The sequence shown here is derived from an EMBL/GenBank/DDBJ whole genome shotgun (WGS) entry which is preliminary data.</text>
</comment>
<organism evidence="10 11">
    <name type="scientific">Desulfallas thermosapovorans DSM 6562</name>
    <dbReference type="NCBI Taxonomy" id="1121431"/>
    <lineage>
        <taxon>Bacteria</taxon>
        <taxon>Bacillati</taxon>
        <taxon>Bacillota</taxon>
        <taxon>Clostridia</taxon>
        <taxon>Eubacteriales</taxon>
        <taxon>Desulfallaceae</taxon>
        <taxon>Desulfallas</taxon>
    </lineage>
</organism>
<evidence type="ECO:0000256" key="4">
    <source>
        <dbReference type="ARBA" id="ARBA00034521"/>
    </source>
</evidence>
<feature type="domain" description="Methyltransferase" evidence="9">
    <location>
        <begin position="78"/>
        <end position="224"/>
    </location>
</feature>
<comment type="catalytic activity">
    <reaction evidence="7">
        <text>arsenic triglutathione + 2 [thioredoxin]-dithiol + 2 S-adenosyl-L-methionine + H2O = dimethylarsinous acid + 2 [thioredoxin]-disulfide + 3 glutathione + 2 S-adenosyl-L-homocysteine + 2 H(+)</text>
        <dbReference type="Rhea" id="RHEA:69464"/>
        <dbReference type="Rhea" id="RHEA-COMP:10698"/>
        <dbReference type="Rhea" id="RHEA-COMP:10700"/>
        <dbReference type="ChEBI" id="CHEBI:15377"/>
        <dbReference type="ChEBI" id="CHEBI:15378"/>
        <dbReference type="ChEBI" id="CHEBI:23808"/>
        <dbReference type="ChEBI" id="CHEBI:29950"/>
        <dbReference type="ChEBI" id="CHEBI:50058"/>
        <dbReference type="ChEBI" id="CHEBI:57856"/>
        <dbReference type="ChEBI" id="CHEBI:57925"/>
        <dbReference type="ChEBI" id="CHEBI:59789"/>
        <dbReference type="ChEBI" id="CHEBI:183640"/>
        <dbReference type="EC" id="2.1.1.137"/>
    </reaction>
</comment>
<accession>A0A5S4ZP94</accession>
<dbReference type="PANTHER" id="PTHR43675">
    <property type="entry name" value="ARSENITE METHYLTRANSFERASE"/>
    <property type="match status" value="1"/>
</dbReference>
<evidence type="ECO:0000256" key="7">
    <source>
        <dbReference type="ARBA" id="ARBA00047943"/>
    </source>
</evidence>
<keyword evidence="1" id="KW-0808">Transferase</keyword>
<dbReference type="SUPFAM" id="SSF53335">
    <property type="entry name" value="S-adenosyl-L-methionine-dependent methyltransferases"/>
    <property type="match status" value="1"/>
</dbReference>
<evidence type="ECO:0000313" key="10">
    <source>
        <dbReference type="EMBL" id="TYO94430.1"/>
    </source>
</evidence>
<protein>
    <recommendedName>
        <fullName evidence="5">Arsenite methyltransferase</fullName>
        <ecNumber evidence="4">2.1.1.137</ecNumber>
    </recommendedName>
</protein>
<evidence type="ECO:0000259" key="9">
    <source>
        <dbReference type="Pfam" id="PF13847"/>
    </source>
</evidence>